<dbReference type="PANTHER" id="PTHR38075">
    <property type="entry name" value="DUF4139 DOMAIN-CONTAINING PROTEIN"/>
    <property type="match status" value="1"/>
</dbReference>
<dbReference type="STRING" id="1384056.N787_05130"/>
<feature type="chain" id="PRO_5001871000" description="DUF4139 domain-containing protein" evidence="1">
    <location>
        <begin position="21"/>
        <end position="489"/>
    </location>
</feature>
<organism evidence="3 4">
    <name type="scientific">Arenimonas metalli CF5-1</name>
    <dbReference type="NCBI Taxonomy" id="1384056"/>
    <lineage>
        <taxon>Bacteria</taxon>
        <taxon>Pseudomonadati</taxon>
        <taxon>Pseudomonadota</taxon>
        <taxon>Gammaproteobacteria</taxon>
        <taxon>Lysobacterales</taxon>
        <taxon>Lysobacteraceae</taxon>
        <taxon>Arenimonas</taxon>
    </lineage>
</organism>
<reference evidence="3 4" key="1">
    <citation type="submission" date="2013-09" db="EMBL/GenBank/DDBJ databases">
        <title>Genome sequencing of Arenimonas metalli.</title>
        <authorList>
            <person name="Chen F."/>
            <person name="Wang G."/>
        </authorList>
    </citation>
    <scope>NUCLEOTIDE SEQUENCE [LARGE SCALE GENOMIC DNA]</scope>
    <source>
        <strain evidence="3 4">CF5-1</strain>
    </source>
</reference>
<keyword evidence="1" id="KW-0732">Signal</keyword>
<dbReference type="OrthoDB" id="9808067at2"/>
<feature type="domain" description="DUF4139" evidence="2">
    <location>
        <begin position="185"/>
        <end position="482"/>
    </location>
</feature>
<dbReference type="Proteomes" id="UP000029393">
    <property type="component" value="Unassembled WGS sequence"/>
</dbReference>
<dbReference type="Pfam" id="PF13598">
    <property type="entry name" value="DUF4139"/>
    <property type="match status" value="1"/>
</dbReference>
<accession>A0A091BB35</accession>
<comment type="caution">
    <text evidence="3">The sequence shown here is derived from an EMBL/GenBank/DDBJ whole genome shotgun (WGS) entry which is preliminary data.</text>
</comment>
<name>A0A091BB35_9GAMM</name>
<dbReference type="PANTHER" id="PTHR38075:SF1">
    <property type="entry name" value="DUF4139 DOMAIN-CONTAINING PROTEIN"/>
    <property type="match status" value="1"/>
</dbReference>
<evidence type="ECO:0000256" key="1">
    <source>
        <dbReference type="SAM" id="SignalP"/>
    </source>
</evidence>
<gene>
    <name evidence="3" type="ORF">N787_05130</name>
</gene>
<dbReference type="PATRIC" id="fig|1384056.3.peg.2541"/>
<evidence type="ECO:0000259" key="2">
    <source>
        <dbReference type="Pfam" id="PF13598"/>
    </source>
</evidence>
<dbReference type="RefSeq" id="WP_034215084.1">
    <property type="nucleotide sequence ID" value="NZ_AVCK01000063.1"/>
</dbReference>
<evidence type="ECO:0000313" key="3">
    <source>
        <dbReference type="EMBL" id="KFN41655.1"/>
    </source>
</evidence>
<proteinExistence type="predicted"/>
<dbReference type="eggNOG" id="COG5316">
    <property type="taxonomic scope" value="Bacteria"/>
</dbReference>
<protein>
    <recommendedName>
        <fullName evidence="2">DUF4139 domain-containing protein</fullName>
    </recommendedName>
</protein>
<evidence type="ECO:0000313" key="4">
    <source>
        <dbReference type="Proteomes" id="UP000029393"/>
    </source>
</evidence>
<sequence>MKRTLLAAAITLATATAAHAADTRLTVYSGDYDAVVQSDAQPGGPGYALVASSLRYELASGSNPVSLGGLPAALDASSVRLRPQGDAQVRSQRFDFALAGQDDLLRRALGQTVTVEQSVGDARQSYTGVLLAAGNGLTLRLPDGRVKVLANYSNFELPRLPAGLVSEPTLSWELVANRAGRQAFDLGYATAGLAWRADYQVDVAGGARACRMDLEGAAMVANRAGADFNGVALTLVAGEPNRTQASGPRMAKAYRTEVMMDAMAPAAPEPQASGEYHAYRIPGSADLPQGSVQRIPLLPPARGVACERHYETRAPIGTWRPPQPMIDANFNAVEGEQPVIASLGFTNAKAAGLGAPLPAGRVRVFDGGNLLGEAMLGHTPANAEVELALGTVFDLTAERKREAFSVDRAGRQMEERISVVVRNAKAEAATVRIHEAMPRWSDWDITSTSVQPGERDAQSAWFDLPVPANGEARLTYTVRYRWAPDVRID</sequence>
<dbReference type="AlphaFoldDB" id="A0A091BB35"/>
<keyword evidence="4" id="KW-1185">Reference proteome</keyword>
<feature type="signal peptide" evidence="1">
    <location>
        <begin position="1"/>
        <end position="20"/>
    </location>
</feature>
<dbReference type="InterPro" id="IPR037291">
    <property type="entry name" value="DUF4139"/>
</dbReference>
<dbReference type="EMBL" id="AVCK01000063">
    <property type="protein sequence ID" value="KFN41655.1"/>
    <property type="molecule type" value="Genomic_DNA"/>
</dbReference>